<keyword evidence="12" id="KW-1185">Reference proteome</keyword>
<evidence type="ECO:0000256" key="2">
    <source>
        <dbReference type="ARBA" id="ARBA00004162"/>
    </source>
</evidence>
<dbReference type="PANTHER" id="PTHR35091">
    <property type="entry name" value="FLAGELLAR PROTEIN FLIL"/>
    <property type="match status" value="1"/>
</dbReference>
<feature type="transmembrane region" description="Helical" evidence="10">
    <location>
        <begin position="38"/>
        <end position="59"/>
    </location>
</feature>
<keyword evidence="9 10" id="KW-0472">Membrane</keyword>
<evidence type="ECO:0000256" key="1">
    <source>
        <dbReference type="ARBA" id="ARBA00002254"/>
    </source>
</evidence>
<evidence type="ECO:0000256" key="3">
    <source>
        <dbReference type="ARBA" id="ARBA00008281"/>
    </source>
</evidence>
<reference evidence="11 12" key="1">
    <citation type="submission" date="2019-03" db="EMBL/GenBank/DDBJ databases">
        <title>Genomic Encyclopedia of Type Strains, Phase IV (KMG-IV): sequencing the most valuable type-strain genomes for metagenomic binning, comparative biology and taxonomic classification.</title>
        <authorList>
            <person name="Goeker M."/>
        </authorList>
    </citation>
    <scope>NUCLEOTIDE SEQUENCE [LARGE SCALE GENOMIC DNA]</scope>
    <source>
        <strain evidence="11 12">DSM 20467</strain>
    </source>
</reference>
<evidence type="ECO:0000256" key="7">
    <source>
        <dbReference type="ARBA" id="ARBA00022779"/>
    </source>
</evidence>
<dbReference type="GO" id="GO:0005886">
    <property type="term" value="C:plasma membrane"/>
    <property type="evidence" value="ECO:0007669"/>
    <property type="project" value="UniProtKB-SubCell"/>
</dbReference>
<dbReference type="AlphaFoldDB" id="A0A4V6NYX9"/>
<keyword evidence="6 10" id="KW-0812">Transmembrane</keyword>
<accession>A0A4V6NYX9</accession>
<evidence type="ECO:0000256" key="6">
    <source>
        <dbReference type="ARBA" id="ARBA00022692"/>
    </source>
</evidence>
<proteinExistence type="inferred from homology"/>
<dbReference type="GO" id="GO:0071978">
    <property type="term" value="P:bacterial-type flagellum-dependent swarming motility"/>
    <property type="evidence" value="ECO:0007669"/>
    <property type="project" value="TreeGrafter"/>
</dbReference>
<protein>
    <recommendedName>
        <fullName evidence="10">Flagellar protein FliL</fullName>
    </recommendedName>
</protein>
<comment type="subcellular location">
    <subcellularLocation>
        <location evidence="2">Cell membrane</location>
        <topology evidence="2">Single-pass membrane protein</topology>
    </subcellularLocation>
</comment>
<keyword evidence="7 10" id="KW-0283">Flagellar rotation</keyword>
<name>A0A4V6NYX9_9FIRM</name>
<organism evidence="11 12">
    <name type="scientific">Pectinatus cerevisiiphilus</name>
    <dbReference type="NCBI Taxonomy" id="86956"/>
    <lineage>
        <taxon>Bacteria</taxon>
        <taxon>Bacillati</taxon>
        <taxon>Bacillota</taxon>
        <taxon>Negativicutes</taxon>
        <taxon>Selenomonadales</taxon>
        <taxon>Selenomonadaceae</taxon>
        <taxon>Pectinatus</taxon>
    </lineage>
</organism>
<evidence type="ECO:0000256" key="5">
    <source>
        <dbReference type="ARBA" id="ARBA00022500"/>
    </source>
</evidence>
<comment type="similarity">
    <text evidence="3 10">Belongs to the FliL family.</text>
</comment>
<evidence type="ECO:0000313" key="12">
    <source>
        <dbReference type="Proteomes" id="UP000295188"/>
    </source>
</evidence>
<evidence type="ECO:0000256" key="10">
    <source>
        <dbReference type="RuleBase" id="RU364125"/>
    </source>
</evidence>
<evidence type="ECO:0000256" key="4">
    <source>
        <dbReference type="ARBA" id="ARBA00022475"/>
    </source>
</evidence>
<keyword evidence="4 10" id="KW-1003">Cell membrane</keyword>
<keyword evidence="11" id="KW-0282">Flagellum</keyword>
<dbReference type="GO" id="GO:0009425">
    <property type="term" value="C:bacterial-type flagellum basal body"/>
    <property type="evidence" value="ECO:0007669"/>
    <property type="project" value="InterPro"/>
</dbReference>
<keyword evidence="11" id="KW-0966">Cell projection</keyword>
<keyword evidence="11" id="KW-0969">Cilium</keyword>
<dbReference type="Proteomes" id="UP000295188">
    <property type="component" value="Unassembled WGS sequence"/>
</dbReference>
<dbReference type="PANTHER" id="PTHR35091:SF2">
    <property type="entry name" value="FLAGELLAR PROTEIN FLIL"/>
    <property type="match status" value="1"/>
</dbReference>
<keyword evidence="5 10" id="KW-0145">Chemotaxis</keyword>
<dbReference type="GO" id="GO:0006935">
    <property type="term" value="P:chemotaxis"/>
    <property type="evidence" value="ECO:0007669"/>
    <property type="project" value="UniProtKB-KW"/>
</dbReference>
<sequence>MECRIDIDWTTYKEGVGKMAEEEVTNSENGGTKKKKSVLLIIVLILVGLVLAGGISYFVTTKVVSKSNVSAPVKREPGVFVKIGDPKDGTIIVNVGGVKSGRYLKVGVVLEMNPADEVNFKDQKITDAAQAKVLDAVMSTFRKQNMDQLEAANEDKLKDAIKSEVNAAIGDGSVYEVYITSFVLQ</sequence>
<keyword evidence="8 10" id="KW-1133">Transmembrane helix</keyword>
<evidence type="ECO:0000256" key="8">
    <source>
        <dbReference type="ARBA" id="ARBA00022989"/>
    </source>
</evidence>
<evidence type="ECO:0000313" key="11">
    <source>
        <dbReference type="EMBL" id="TCS80952.1"/>
    </source>
</evidence>
<dbReference type="InterPro" id="IPR005503">
    <property type="entry name" value="FliL"/>
</dbReference>
<dbReference type="EMBL" id="SMAA01000003">
    <property type="protein sequence ID" value="TCS80952.1"/>
    <property type="molecule type" value="Genomic_DNA"/>
</dbReference>
<comment type="caution">
    <text evidence="11">The sequence shown here is derived from an EMBL/GenBank/DDBJ whole genome shotgun (WGS) entry which is preliminary data.</text>
</comment>
<gene>
    <name evidence="11" type="ORF">EDC37_103122</name>
</gene>
<evidence type="ECO:0000256" key="9">
    <source>
        <dbReference type="ARBA" id="ARBA00023136"/>
    </source>
</evidence>
<comment type="function">
    <text evidence="1 10">Controls the rotational direction of flagella during chemotaxis.</text>
</comment>
<dbReference type="Pfam" id="PF03748">
    <property type="entry name" value="FliL"/>
    <property type="match status" value="1"/>
</dbReference>